<feature type="compositionally biased region" description="Basic residues" evidence="1">
    <location>
        <begin position="1"/>
        <end position="12"/>
    </location>
</feature>
<name>A0A0L8I767_OCTBM</name>
<evidence type="ECO:0000313" key="2">
    <source>
        <dbReference type="EMBL" id="KOF97326.1"/>
    </source>
</evidence>
<protein>
    <submittedName>
        <fullName evidence="2">Uncharacterized protein</fullName>
    </submittedName>
</protein>
<proteinExistence type="predicted"/>
<feature type="compositionally biased region" description="Basic and acidic residues" evidence="1">
    <location>
        <begin position="13"/>
        <end position="67"/>
    </location>
</feature>
<evidence type="ECO:0000256" key="1">
    <source>
        <dbReference type="SAM" id="MobiDB-lite"/>
    </source>
</evidence>
<gene>
    <name evidence="2" type="ORF">OCBIM_22030452mg</name>
</gene>
<organism evidence="2">
    <name type="scientific">Octopus bimaculoides</name>
    <name type="common">California two-spotted octopus</name>
    <dbReference type="NCBI Taxonomy" id="37653"/>
    <lineage>
        <taxon>Eukaryota</taxon>
        <taxon>Metazoa</taxon>
        <taxon>Spiralia</taxon>
        <taxon>Lophotrochozoa</taxon>
        <taxon>Mollusca</taxon>
        <taxon>Cephalopoda</taxon>
        <taxon>Coleoidea</taxon>
        <taxon>Octopodiformes</taxon>
        <taxon>Octopoda</taxon>
        <taxon>Incirrata</taxon>
        <taxon>Octopodidae</taxon>
        <taxon>Octopus</taxon>
    </lineage>
</organism>
<dbReference type="AlphaFoldDB" id="A0A0L8I767"/>
<accession>A0A0L8I767</accession>
<feature type="region of interest" description="Disordered" evidence="1">
    <location>
        <begin position="1"/>
        <end position="100"/>
    </location>
</feature>
<sequence>MQTHHQKVRGRKERQVERRSRVKNEKIQMRRENKNEKPTKVSEERTQRPSTSKEERIQKRKENEREMIATQNERQTETEMPVAEEGIGEERRRVTPKRKNIRTMMQYSEGVEIEKRIAKMKNVIRVKISGQRVQRRF</sequence>
<dbReference type="EMBL" id="KQ416350">
    <property type="protein sequence ID" value="KOF97326.1"/>
    <property type="molecule type" value="Genomic_DNA"/>
</dbReference>
<reference evidence="2" key="1">
    <citation type="submission" date="2015-07" db="EMBL/GenBank/DDBJ databases">
        <title>MeaNS - Measles Nucleotide Surveillance Program.</title>
        <authorList>
            <person name="Tran T."/>
            <person name="Druce J."/>
        </authorList>
    </citation>
    <scope>NUCLEOTIDE SEQUENCE</scope>
    <source>
        <strain evidence="2">UCB-OBI-ISO-001</strain>
        <tissue evidence="2">Gonad</tissue>
    </source>
</reference>